<protein>
    <submittedName>
        <fullName evidence="3">NKL protein</fullName>
    </submittedName>
</protein>
<dbReference type="PANTHER" id="PTHR15541:SF2">
    <property type="entry name" value="GRANULYSIN"/>
    <property type="match status" value="1"/>
</dbReference>
<dbReference type="Gene3D" id="1.10.225.10">
    <property type="entry name" value="Saposin-like"/>
    <property type="match status" value="1"/>
</dbReference>
<dbReference type="GO" id="GO:0042742">
    <property type="term" value="P:defense response to bacterium"/>
    <property type="evidence" value="ECO:0007669"/>
    <property type="project" value="InterPro"/>
</dbReference>
<dbReference type="SMART" id="SM00741">
    <property type="entry name" value="SapB"/>
    <property type="match status" value="1"/>
</dbReference>
<dbReference type="EMBL" id="VYZU01052277">
    <property type="protein sequence ID" value="NXY87003.1"/>
    <property type="molecule type" value="Genomic_DNA"/>
</dbReference>
<dbReference type="Proteomes" id="UP000586704">
    <property type="component" value="Unassembled WGS sequence"/>
</dbReference>
<dbReference type="InterPro" id="IPR008139">
    <property type="entry name" value="SaposinB_dom"/>
</dbReference>
<comment type="caution">
    <text evidence="3">The sequence shown here is derived from an EMBL/GenBank/DDBJ whole genome shotgun (WGS) entry which is preliminary data.</text>
</comment>
<dbReference type="InterPro" id="IPR038847">
    <property type="entry name" value="Granulysin-like"/>
</dbReference>
<sequence length="86" mass="9237">GAGSGRGKKICSLCVKILEQVRETAGEDPDEAAVDSALGKVCRALGRRLSRVCKSLVKKYREKISEAVQNGEEPRDVCVAMGICKD</sequence>
<reference evidence="3 4" key="1">
    <citation type="submission" date="2020-02" db="EMBL/GenBank/DDBJ databases">
        <title>Bird 10,000 Genomes (B10K) Project - Family phase.</title>
        <authorList>
            <person name="Zhang G."/>
        </authorList>
    </citation>
    <scope>NUCLEOTIDE SEQUENCE [LARGE SCALE GENOMIC DNA]</scope>
    <source>
        <strain evidence="3">B10K-DU-013-51</strain>
        <tissue evidence="3">Mixed tissue sample</tissue>
    </source>
</reference>
<feature type="domain" description="Saposin B-type" evidence="2">
    <location>
        <begin position="7"/>
        <end position="86"/>
    </location>
</feature>
<dbReference type="GO" id="GO:0044194">
    <property type="term" value="C:cytolytic granule"/>
    <property type="evidence" value="ECO:0007669"/>
    <property type="project" value="TreeGrafter"/>
</dbReference>
<evidence type="ECO:0000313" key="4">
    <source>
        <dbReference type="Proteomes" id="UP000586704"/>
    </source>
</evidence>
<dbReference type="InterPro" id="IPR011001">
    <property type="entry name" value="Saposin-like"/>
</dbReference>
<evidence type="ECO:0000259" key="2">
    <source>
        <dbReference type="PROSITE" id="PS50015"/>
    </source>
</evidence>
<dbReference type="GO" id="GO:0031640">
    <property type="term" value="P:killing of cells of another organism"/>
    <property type="evidence" value="ECO:0007669"/>
    <property type="project" value="TreeGrafter"/>
</dbReference>
<dbReference type="SUPFAM" id="SSF47862">
    <property type="entry name" value="Saposin"/>
    <property type="match status" value="1"/>
</dbReference>
<accession>A0A7L4NA88</accession>
<keyword evidence="1" id="KW-1015">Disulfide bond</keyword>
<dbReference type="PANTHER" id="PTHR15541">
    <property type="entry name" value="GRANULYSIN RELATED"/>
    <property type="match status" value="1"/>
</dbReference>
<dbReference type="AlphaFoldDB" id="A0A7L4NA88"/>
<evidence type="ECO:0000313" key="3">
    <source>
        <dbReference type="EMBL" id="NXY87003.1"/>
    </source>
</evidence>
<proteinExistence type="predicted"/>
<dbReference type="PROSITE" id="PS50015">
    <property type="entry name" value="SAP_B"/>
    <property type="match status" value="1"/>
</dbReference>
<evidence type="ECO:0000256" key="1">
    <source>
        <dbReference type="ARBA" id="ARBA00023157"/>
    </source>
</evidence>
<gene>
    <name evidence="3" type="primary">Nkl</name>
    <name evidence="3" type="ORF">CEYCYA_R06811</name>
</gene>
<feature type="non-terminal residue" evidence="3">
    <location>
        <position position="86"/>
    </location>
</feature>
<dbReference type="OrthoDB" id="69496at2759"/>
<dbReference type="InterPro" id="IPR008138">
    <property type="entry name" value="SapB_2"/>
</dbReference>
<feature type="non-terminal residue" evidence="3">
    <location>
        <position position="1"/>
    </location>
</feature>
<organism evidence="3 4">
    <name type="scientific">Ceyx cyanopectus</name>
    <name type="common">Indigo-banded kingfisher</name>
    <dbReference type="NCBI Taxonomy" id="390723"/>
    <lineage>
        <taxon>Eukaryota</taxon>
        <taxon>Metazoa</taxon>
        <taxon>Chordata</taxon>
        <taxon>Craniata</taxon>
        <taxon>Vertebrata</taxon>
        <taxon>Euteleostomi</taxon>
        <taxon>Archelosauria</taxon>
        <taxon>Archosauria</taxon>
        <taxon>Dinosauria</taxon>
        <taxon>Saurischia</taxon>
        <taxon>Theropoda</taxon>
        <taxon>Coelurosauria</taxon>
        <taxon>Aves</taxon>
        <taxon>Neognathae</taxon>
        <taxon>Neoaves</taxon>
        <taxon>Telluraves</taxon>
        <taxon>Coraciimorphae</taxon>
        <taxon>Coraciiformes</taxon>
        <taxon>Alcedinidae</taxon>
        <taxon>Ceyx</taxon>
    </lineage>
</organism>
<dbReference type="GO" id="GO:0061844">
    <property type="term" value="P:antimicrobial humoral immune response mediated by antimicrobial peptide"/>
    <property type="evidence" value="ECO:0007669"/>
    <property type="project" value="TreeGrafter"/>
</dbReference>
<keyword evidence="4" id="KW-1185">Reference proteome</keyword>
<dbReference type="Pfam" id="PF03489">
    <property type="entry name" value="SapB_2"/>
    <property type="match status" value="1"/>
</dbReference>
<name>A0A7L4NA88_9AVES</name>